<dbReference type="InterPro" id="IPR018490">
    <property type="entry name" value="cNMP-bd_dom_sf"/>
</dbReference>
<organism evidence="5 6">
    <name type="scientific">Qipengyuania nanhaisediminis</name>
    <dbReference type="NCBI Taxonomy" id="604088"/>
    <lineage>
        <taxon>Bacteria</taxon>
        <taxon>Pseudomonadati</taxon>
        <taxon>Pseudomonadota</taxon>
        <taxon>Alphaproteobacteria</taxon>
        <taxon>Sphingomonadales</taxon>
        <taxon>Erythrobacteraceae</taxon>
        <taxon>Qipengyuania</taxon>
    </lineage>
</organism>
<evidence type="ECO:0000256" key="2">
    <source>
        <dbReference type="ARBA" id="ARBA00022630"/>
    </source>
</evidence>
<dbReference type="Proteomes" id="UP000199331">
    <property type="component" value="Unassembled WGS sequence"/>
</dbReference>
<dbReference type="OrthoDB" id="9786503at2"/>
<dbReference type="AlphaFoldDB" id="A0A1I5PHU1"/>
<name>A0A1I5PHU1_9SPHN</name>
<keyword evidence="2" id="KW-0285">Flavoprotein</keyword>
<dbReference type="Pfam" id="PF00027">
    <property type="entry name" value="cNMP_binding"/>
    <property type="match status" value="1"/>
</dbReference>
<dbReference type="EMBL" id="FOWZ01000004">
    <property type="protein sequence ID" value="SFP33370.1"/>
    <property type="molecule type" value="Genomic_DNA"/>
</dbReference>
<feature type="domain" description="Cyclic nucleotide-binding" evidence="4">
    <location>
        <begin position="30"/>
        <end position="131"/>
    </location>
</feature>
<dbReference type="InterPro" id="IPR036188">
    <property type="entry name" value="FAD/NAD-bd_sf"/>
</dbReference>
<dbReference type="Pfam" id="PF07992">
    <property type="entry name" value="Pyr_redox_2"/>
    <property type="match status" value="1"/>
</dbReference>
<dbReference type="InterPro" id="IPR000595">
    <property type="entry name" value="cNMP-bd_dom"/>
</dbReference>
<dbReference type="CDD" id="cd00038">
    <property type="entry name" value="CAP_ED"/>
    <property type="match status" value="1"/>
</dbReference>
<dbReference type="InterPro" id="IPR014710">
    <property type="entry name" value="RmlC-like_jellyroll"/>
</dbReference>
<sequence>MEQIGENLETMPRVPLADEHVACLRELGTERTYDKGAMVAEAGETMDRFVYVLDGEIEVVDPFSGERLMDSSLGSTQFMGEIAFLNAGSHTLPMRAAKDTRTLEVPREDMLDLMSRIPELSDHVLRVFSARRRKQFEGNNSAIKLIGADQDAAVQSVERFLSRNRVPFQSLDLDGDDDEALEACRLVEHRPAVILGQDRVIDDPSPRKMAQYLGLDLDVCRETVYDLLIVGAGPAGVAAAVYAGSEGLKALVVEDTAIGGQAGTSSRIENYMGFPTGISGADLVYRGQIQAMKFGTRFAMPRKTCGLVRREDGTFCADLDDGDQVCAKTVLVATGVQYRRLPLDRLAEFESKGIFYAATEMEARFCKNTEAVVIGGGNSAGQAAMFLSRNARHVHIVVRGDSLAESMSKYLTDRLVADPSITIHYRTEASALHGDDHLEGVTLSGPDGDEHIDTRALFIMIGAAPNTQWLSDLAQTDERGFVVTGSDAGRSYPYETSADGIFAVGDVRAGSVKRVASAVGEGSVVVSRIWNYIDALSRKQPAG</sequence>
<gene>
    <name evidence="5" type="ORF">SAMN04488060_2423</name>
</gene>
<dbReference type="STRING" id="604088.SAMN04488060_2423"/>
<dbReference type="GO" id="GO:0016491">
    <property type="term" value="F:oxidoreductase activity"/>
    <property type="evidence" value="ECO:0007669"/>
    <property type="project" value="UniProtKB-KW"/>
</dbReference>
<proteinExistence type="predicted"/>
<evidence type="ECO:0000259" key="4">
    <source>
        <dbReference type="PROSITE" id="PS50042"/>
    </source>
</evidence>
<dbReference type="RefSeq" id="WP_090482065.1">
    <property type="nucleotide sequence ID" value="NZ_FOWZ01000004.1"/>
</dbReference>
<dbReference type="SUPFAM" id="SSF51206">
    <property type="entry name" value="cAMP-binding domain-like"/>
    <property type="match status" value="1"/>
</dbReference>
<keyword evidence="6" id="KW-1185">Reference proteome</keyword>
<evidence type="ECO:0000313" key="5">
    <source>
        <dbReference type="EMBL" id="SFP33370.1"/>
    </source>
</evidence>
<evidence type="ECO:0000256" key="3">
    <source>
        <dbReference type="ARBA" id="ARBA00023002"/>
    </source>
</evidence>
<dbReference type="SMART" id="SM00100">
    <property type="entry name" value="cNMP"/>
    <property type="match status" value="1"/>
</dbReference>
<dbReference type="PANTHER" id="PTHR48105">
    <property type="entry name" value="THIOREDOXIN REDUCTASE 1-RELATED-RELATED"/>
    <property type="match status" value="1"/>
</dbReference>
<dbReference type="PROSITE" id="PS50042">
    <property type="entry name" value="CNMP_BINDING_3"/>
    <property type="match status" value="1"/>
</dbReference>
<dbReference type="Gene3D" id="2.60.120.10">
    <property type="entry name" value="Jelly Rolls"/>
    <property type="match status" value="1"/>
</dbReference>
<protein>
    <recommendedName>
        <fullName evidence="1">Thioredoxin reductase</fullName>
    </recommendedName>
</protein>
<reference evidence="6" key="1">
    <citation type="submission" date="2016-10" db="EMBL/GenBank/DDBJ databases">
        <authorList>
            <person name="Varghese N."/>
            <person name="Submissions S."/>
        </authorList>
    </citation>
    <scope>NUCLEOTIDE SEQUENCE [LARGE SCALE GENOMIC DNA]</scope>
    <source>
        <strain evidence="6">CGMCC 1.7715</strain>
    </source>
</reference>
<dbReference type="InterPro" id="IPR023753">
    <property type="entry name" value="FAD/NAD-binding_dom"/>
</dbReference>
<evidence type="ECO:0000313" key="6">
    <source>
        <dbReference type="Proteomes" id="UP000199331"/>
    </source>
</evidence>
<dbReference type="SUPFAM" id="SSF51905">
    <property type="entry name" value="FAD/NAD(P)-binding domain"/>
    <property type="match status" value="1"/>
</dbReference>
<dbReference type="PRINTS" id="PR00469">
    <property type="entry name" value="PNDRDTASEII"/>
</dbReference>
<evidence type="ECO:0000256" key="1">
    <source>
        <dbReference type="ARBA" id="ARBA00018719"/>
    </source>
</evidence>
<dbReference type="InterPro" id="IPR050097">
    <property type="entry name" value="Ferredoxin-NADP_redctase_2"/>
</dbReference>
<dbReference type="PRINTS" id="PR00368">
    <property type="entry name" value="FADPNR"/>
</dbReference>
<accession>A0A1I5PHU1</accession>
<dbReference type="Gene3D" id="3.50.50.60">
    <property type="entry name" value="FAD/NAD(P)-binding domain"/>
    <property type="match status" value="2"/>
</dbReference>
<keyword evidence="3" id="KW-0560">Oxidoreductase</keyword>